<reference evidence="1" key="1">
    <citation type="submission" date="2023-07" db="EMBL/GenBank/DDBJ databases">
        <title>draft genome sequence of fig (Ficus carica).</title>
        <authorList>
            <person name="Takahashi T."/>
            <person name="Nishimura K."/>
        </authorList>
    </citation>
    <scope>NUCLEOTIDE SEQUENCE</scope>
</reference>
<dbReference type="EMBL" id="BTGU01000157">
    <property type="protein sequence ID" value="GMN63737.1"/>
    <property type="molecule type" value="Genomic_DNA"/>
</dbReference>
<accession>A0AA88DX24</accession>
<evidence type="ECO:0000313" key="1">
    <source>
        <dbReference type="EMBL" id="GMN63737.1"/>
    </source>
</evidence>
<organism evidence="1 2">
    <name type="scientific">Ficus carica</name>
    <name type="common">Common fig</name>
    <dbReference type="NCBI Taxonomy" id="3494"/>
    <lineage>
        <taxon>Eukaryota</taxon>
        <taxon>Viridiplantae</taxon>
        <taxon>Streptophyta</taxon>
        <taxon>Embryophyta</taxon>
        <taxon>Tracheophyta</taxon>
        <taxon>Spermatophyta</taxon>
        <taxon>Magnoliopsida</taxon>
        <taxon>eudicotyledons</taxon>
        <taxon>Gunneridae</taxon>
        <taxon>Pentapetalae</taxon>
        <taxon>rosids</taxon>
        <taxon>fabids</taxon>
        <taxon>Rosales</taxon>
        <taxon>Moraceae</taxon>
        <taxon>Ficeae</taxon>
        <taxon>Ficus</taxon>
    </lineage>
</organism>
<keyword evidence="2" id="KW-1185">Reference proteome</keyword>
<sequence length="80" mass="9316">MLWSVETVWMEDGHLVGSLAQSVEWWRNIELEWFVTLLGKWPGKWAGCLVRWRDWLAGSVAQAVEQWTNWSVAMVDLLLG</sequence>
<gene>
    <name evidence="1" type="ORF">TIFTF001_032812</name>
</gene>
<dbReference type="AlphaFoldDB" id="A0AA88DX24"/>
<comment type="caution">
    <text evidence="1">The sequence shown here is derived from an EMBL/GenBank/DDBJ whole genome shotgun (WGS) entry which is preliminary data.</text>
</comment>
<protein>
    <submittedName>
        <fullName evidence="1">Uncharacterized protein</fullName>
    </submittedName>
</protein>
<proteinExistence type="predicted"/>
<name>A0AA88DX24_FICCA</name>
<evidence type="ECO:0000313" key="2">
    <source>
        <dbReference type="Proteomes" id="UP001187192"/>
    </source>
</evidence>
<dbReference type="Proteomes" id="UP001187192">
    <property type="component" value="Unassembled WGS sequence"/>
</dbReference>